<dbReference type="GO" id="GO:0005524">
    <property type="term" value="F:ATP binding"/>
    <property type="evidence" value="ECO:0007669"/>
    <property type="project" value="InterPro"/>
</dbReference>
<keyword evidence="4" id="KW-1185">Reference proteome</keyword>
<dbReference type="SUPFAM" id="SSF56112">
    <property type="entry name" value="Protein kinase-like (PK-like)"/>
    <property type="match status" value="1"/>
</dbReference>
<keyword evidence="1" id="KW-1133">Transmembrane helix</keyword>
<feature type="transmembrane region" description="Helical" evidence="1">
    <location>
        <begin position="93"/>
        <end position="120"/>
    </location>
</feature>
<dbReference type="PROSITE" id="PS50011">
    <property type="entry name" value="PROTEIN_KINASE_DOM"/>
    <property type="match status" value="1"/>
</dbReference>
<evidence type="ECO:0000313" key="4">
    <source>
        <dbReference type="Proteomes" id="UP000234323"/>
    </source>
</evidence>
<sequence>MTLIILKELLEAIIFNKGWKLVLVAFFIAFSDSCAWVYTEDTNNTRFDLIVMLIGLSYILYTEADRMRLSRQEFQWVILRFCDKKPHQAYSCIFLFILSILYYNIYVSSIILIILFTFFSDFAPNNLLGISEFGSKIFKIAHYIIPPIIMVILFKLFLAILMTSKSTLEILSSVIYEELMFYLMGFAIPFLLIFSTVNYQMFVNHYNKNLSLYNYFLFSWKMQKLYWLVVFEVLSIIPPICIHCGHTRSERNWCQNCAKKYFINNISKWTSGHKVIDNLIKEFQFKAKNEFECIEWIPFNEFDIIKEIGKGGFGTVYSATWKSGPLTMLNGNFGRINRSGQQKVAIKTLGRSDNITKEFLHELEAHIKCATTYSSDFFAVLRCYGLSQDPVSGSYMIVMDLVENGSLNQYLQKNFSTLKWNEDKLRLLVEISSGLKVVHEVDLVHHDFHTGNILIGKEGTAYLADLGLSRPDNIQSSKSDAFGVLPFVAPEVLRGNSYTKASDIYSFGMIMWAMSSGQNPFSRYELNSDLALRIVTECVRPPIIKGIPKIYVDLMVKCWDPDPFKRPSAADLEKTFRKWYFNGEFYDKFAQADKLSVDYITNIIQRSQPISNKSHESSICRPLDYDVSNVLDSTQLGLVIDNEMQGSKQLNEINLESTQLELALDNKTSENRESQFIHSKFVSNKFIEEAEKNNESKQFDKTNFEIPELGLVLNNEISENKKTNQLNKMNPESEKFDEINFESSELELVLNDETENNKKTNSLNKINSELKQFDEINFESSELELVLNDETENNKKTNSLNKINSELKKFDEINFESSELKLILDDEISDKINSCYI</sequence>
<keyword evidence="3" id="KW-0808">Transferase</keyword>
<proteinExistence type="predicted"/>
<feature type="transmembrane region" description="Helical" evidence="1">
    <location>
        <begin position="140"/>
        <end position="161"/>
    </location>
</feature>
<evidence type="ECO:0000256" key="1">
    <source>
        <dbReference type="SAM" id="Phobius"/>
    </source>
</evidence>
<keyword evidence="1" id="KW-0472">Membrane</keyword>
<name>A0A2I1GTA0_9GLOM</name>
<dbReference type="InterPro" id="IPR000719">
    <property type="entry name" value="Prot_kinase_dom"/>
</dbReference>
<dbReference type="VEuPathDB" id="FungiDB:RhiirA1_537784"/>
<dbReference type="InterPro" id="IPR051681">
    <property type="entry name" value="Ser/Thr_Kinases-Pseudokinases"/>
</dbReference>
<dbReference type="EMBL" id="LLXI01000793">
    <property type="protein sequence ID" value="PKY49866.1"/>
    <property type="molecule type" value="Genomic_DNA"/>
</dbReference>
<dbReference type="VEuPathDB" id="FungiDB:FUN_000030"/>
<dbReference type="PANTHER" id="PTHR44329">
    <property type="entry name" value="SERINE/THREONINE-PROTEIN KINASE TNNI3K-RELATED"/>
    <property type="match status" value="1"/>
</dbReference>
<keyword evidence="3" id="KW-0418">Kinase</keyword>
<dbReference type="InterPro" id="IPR011009">
    <property type="entry name" value="Kinase-like_dom_sf"/>
</dbReference>
<dbReference type="GO" id="GO:0004674">
    <property type="term" value="F:protein serine/threonine kinase activity"/>
    <property type="evidence" value="ECO:0007669"/>
    <property type="project" value="TreeGrafter"/>
</dbReference>
<dbReference type="Gene3D" id="1.10.510.10">
    <property type="entry name" value="Transferase(Phosphotransferase) domain 1"/>
    <property type="match status" value="1"/>
</dbReference>
<feature type="transmembrane region" description="Helical" evidence="1">
    <location>
        <begin position="45"/>
        <end position="61"/>
    </location>
</feature>
<reference evidence="3 4" key="1">
    <citation type="submission" date="2015-10" db="EMBL/GenBank/DDBJ databases">
        <title>Genome analyses suggest a sexual origin of heterokaryosis in a supposedly ancient asexual fungus.</title>
        <authorList>
            <person name="Ropars J."/>
            <person name="Sedzielewska K."/>
            <person name="Noel J."/>
            <person name="Charron P."/>
            <person name="Farinelli L."/>
            <person name="Marton T."/>
            <person name="Kruger M."/>
            <person name="Pelin A."/>
            <person name="Brachmann A."/>
            <person name="Corradi N."/>
        </authorList>
    </citation>
    <scope>NUCLEOTIDE SEQUENCE [LARGE SCALE GENOMIC DNA]</scope>
    <source>
        <strain evidence="3 4">A4</strain>
    </source>
</reference>
<feature type="domain" description="Protein kinase" evidence="2">
    <location>
        <begin position="302"/>
        <end position="580"/>
    </location>
</feature>
<dbReference type="Proteomes" id="UP000234323">
    <property type="component" value="Unassembled WGS sequence"/>
</dbReference>
<evidence type="ECO:0000313" key="3">
    <source>
        <dbReference type="EMBL" id="PKY49866.1"/>
    </source>
</evidence>
<comment type="caution">
    <text evidence="3">The sequence shown here is derived from an EMBL/GenBank/DDBJ whole genome shotgun (WGS) entry which is preliminary data.</text>
</comment>
<gene>
    <name evidence="3" type="ORF">RhiirA4_545557</name>
</gene>
<dbReference type="Pfam" id="PF07714">
    <property type="entry name" value="PK_Tyr_Ser-Thr"/>
    <property type="match status" value="1"/>
</dbReference>
<dbReference type="InterPro" id="IPR001245">
    <property type="entry name" value="Ser-Thr/Tyr_kinase_cat_dom"/>
</dbReference>
<dbReference type="AlphaFoldDB" id="A0A2I1GTA0"/>
<organism evidence="3 4">
    <name type="scientific">Rhizophagus irregularis</name>
    <dbReference type="NCBI Taxonomy" id="588596"/>
    <lineage>
        <taxon>Eukaryota</taxon>
        <taxon>Fungi</taxon>
        <taxon>Fungi incertae sedis</taxon>
        <taxon>Mucoromycota</taxon>
        <taxon>Glomeromycotina</taxon>
        <taxon>Glomeromycetes</taxon>
        <taxon>Glomerales</taxon>
        <taxon>Glomeraceae</taxon>
        <taxon>Rhizophagus</taxon>
    </lineage>
</organism>
<protein>
    <submittedName>
        <fullName evidence="3">Kinase-like protein</fullName>
    </submittedName>
</protein>
<evidence type="ECO:0000259" key="2">
    <source>
        <dbReference type="PROSITE" id="PS50011"/>
    </source>
</evidence>
<dbReference type="VEuPathDB" id="FungiDB:RhiirFUN_017440"/>
<feature type="transmembrane region" description="Helical" evidence="1">
    <location>
        <begin position="181"/>
        <end position="202"/>
    </location>
</feature>
<keyword evidence="1" id="KW-0812">Transmembrane</keyword>
<accession>A0A2I1GTA0</accession>